<organism evidence="2 4">
    <name type="scientific">Kingdonia uniflora</name>
    <dbReference type="NCBI Taxonomy" id="39325"/>
    <lineage>
        <taxon>Eukaryota</taxon>
        <taxon>Viridiplantae</taxon>
        <taxon>Streptophyta</taxon>
        <taxon>Embryophyta</taxon>
        <taxon>Tracheophyta</taxon>
        <taxon>Spermatophyta</taxon>
        <taxon>Magnoliopsida</taxon>
        <taxon>Ranunculales</taxon>
        <taxon>Circaeasteraceae</taxon>
        <taxon>Kingdonia</taxon>
    </lineage>
</organism>
<dbReference type="EMBL" id="JACGCM010002347">
    <property type="protein sequence ID" value="KAF6140853.1"/>
    <property type="molecule type" value="Genomic_DNA"/>
</dbReference>
<proteinExistence type="predicted"/>
<sequence>MFPEVVITDRKAFFCLESNTTYFVFLPKRLRELRLCLLVSPFGWLMVREYMNNEYRTNLLNPLTRVRIQLPSLEKLILQAVLSSSPLSSTSHGNCIIMVINNYENKLMFARPGGDNWTSLQEYGVRKNYYYSIAYFKGQFYALTWGRELWICDVSSPHPKATKLTPPDYVASPRFVWWDAFLVEVADELLLFVKLYDAKFKVLKFDFSTCEWKKLKSLGDYAVFVGARSSFALSASEYPGLIGGCVYFFESFKECHRKIGIYNFNEDKSIESLRPCCDLRYDYHRSIWIRPSWE</sequence>
<dbReference type="PANTHER" id="PTHR44259">
    <property type="entry name" value="OS07G0183000 PROTEIN-RELATED"/>
    <property type="match status" value="1"/>
</dbReference>
<dbReference type="SUPFAM" id="SSF50965">
    <property type="entry name" value="Galactose oxidase, central domain"/>
    <property type="match status" value="1"/>
</dbReference>
<evidence type="ECO:0000313" key="3">
    <source>
        <dbReference type="EMBL" id="KAF6175299.1"/>
    </source>
</evidence>
<protein>
    <recommendedName>
        <fullName evidence="1">KIB1-4 beta-propeller domain-containing protein</fullName>
    </recommendedName>
</protein>
<accession>A0A7J7LDZ5</accession>
<reference evidence="2 4" key="1">
    <citation type="journal article" date="2020" name="IScience">
        <title>Genome Sequencing of the Endangered Kingdonia uniflora (Circaeasteraceae, Ranunculales) Reveals Potential Mechanisms of Evolutionary Specialization.</title>
        <authorList>
            <person name="Sun Y."/>
            <person name="Deng T."/>
            <person name="Zhang A."/>
            <person name="Moore M.J."/>
            <person name="Landis J.B."/>
            <person name="Lin N."/>
            <person name="Zhang H."/>
            <person name="Zhang X."/>
            <person name="Huang J."/>
            <person name="Zhang X."/>
            <person name="Sun H."/>
            <person name="Wang H."/>
        </authorList>
    </citation>
    <scope>NUCLEOTIDE SEQUENCE [LARGE SCALE GENOMIC DNA]</scope>
    <source>
        <strain evidence="2">TB1705</strain>
        <tissue evidence="2">Leaf</tissue>
    </source>
</reference>
<dbReference type="Pfam" id="PF03478">
    <property type="entry name" value="Beta-prop_KIB1-4"/>
    <property type="match status" value="1"/>
</dbReference>
<dbReference type="PANTHER" id="PTHR44259:SF114">
    <property type="entry name" value="OS06G0707300 PROTEIN"/>
    <property type="match status" value="1"/>
</dbReference>
<evidence type="ECO:0000313" key="2">
    <source>
        <dbReference type="EMBL" id="KAF6140853.1"/>
    </source>
</evidence>
<dbReference type="Proteomes" id="UP000541444">
    <property type="component" value="Unassembled WGS sequence"/>
</dbReference>
<keyword evidence="4" id="KW-1185">Reference proteome</keyword>
<gene>
    <name evidence="3" type="ORF">GIB67_004925</name>
    <name evidence="2" type="ORF">GIB67_042266</name>
</gene>
<comment type="caution">
    <text evidence="2">The sequence shown here is derived from an EMBL/GenBank/DDBJ whole genome shotgun (WGS) entry which is preliminary data.</text>
</comment>
<dbReference type="AlphaFoldDB" id="A0A7J7LDZ5"/>
<feature type="domain" description="KIB1-4 beta-propeller" evidence="1">
    <location>
        <begin position="13"/>
        <end position="263"/>
    </location>
</feature>
<dbReference type="OrthoDB" id="642536at2759"/>
<dbReference type="InterPro" id="IPR050942">
    <property type="entry name" value="F-box_BR-signaling"/>
</dbReference>
<dbReference type="EMBL" id="JACGCM010000198">
    <property type="protein sequence ID" value="KAF6175299.1"/>
    <property type="molecule type" value="Genomic_DNA"/>
</dbReference>
<dbReference type="InterPro" id="IPR011043">
    <property type="entry name" value="Gal_Oxase/kelch_b-propeller"/>
</dbReference>
<name>A0A7J7LDZ5_9MAGN</name>
<evidence type="ECO:0000313" key="4">
    <source>
        <dbReference type="Proteomes" id="UP000541444"/>
    </source>
</evidence>
<evidence type="ECO:0000259" key="1">
    <source>
        <dbReference type="Pfam" id="PF03478"/>
    </source>
</evidence>
<dbReference type="InterPro" id="IPR005174">
    <property type="entry name" value="KIB1-4_b-propeller"/>
</dbReference>